<dbReference type="Gene3D" id="1.10.10.10">
    <property type="entry name" value="Winged helix-like DNA-binding domain superfamily/Winged helix DNA-binding domain"/>
    <property type="match status" value="1"/>
</dbReference>
<dbReference type="InterPro" id="IPR013324">
    <property type="entry name" value="RNA_pol_sigma_r3/r4-like"/>
</dbReference>
<evidence type="ECO:0000313" key="8">
    <source>
        <dbReference type="Proteomes" id="UP000787472"/>
    </source>
</evidence>
<evidence type="ECO:0000256" key="1">
    <source>
        <dbReference type="ARBA" id="ARBA00010641"/>
    </source>
</evidence>
<evidence type="ECO:0000256" key="2">
    <source>
        <dbReference type="ARBA" id="ARBA00023015"/>
    </source>
</evidence>
<dbReference type="InterPro" id="IPR013249">
    <property type="entry name" value="RNA_pol_sigma70_r4_t2"/>
</dbReference>
<keyword evidence="4" id="KW-0804">Transcription</keyword>
<name>A0A9E5JVP6_9GAMM</name>
<dbReference type="InterPro" id="IPR014284">
    <property type="entry name" value="RNA_pol_sigma-70_dom"/>
</dbReference>
<reference evidence="7" key="1">
    <citation type="submission" date="2020-03" db="EMBL/GenBank/DDBJ databases">
        <authorList>
            <person name="Guo F."/>
        </authorList>
    </citation>
    <scope>NUCLEOTIDE SEQUENCE</scope>
    <source>
        <strain evidence="7">JCM 30134</strain>
    </source>
</reference>
<feature type="domain" description="RNA polymerase sigma factor 70 region 4 type 2" evidence="6">
    <location>
        <begin position="118"/>
        <end position="169"/>
    </location>
</feature>
<dbReference type="PANTHER" id="PTHR43133:SF63">
    <property type="entry name" value="RNA POLYMERASE SIGMA FACTOR FECI-RELATED"/>
    <property type="match status" value="1"/>
</dbReference>
<dbReference type="AlphaFoldDB" id="A0A9E5JVP6"/>
<dbReference type="EMBL" id="JAAONZ010000009">
    <property type="protein sequence ID" value="NHO66448.1"/>
    <property type="molecule type" value="Genomic_DNA"/>
</dbReference>
<dbReference type="PANTHER" id="PTHR43133">
    <property type="entry name" value="RNA POLYMERASE ECF-TYPE SIGMA FACTO"/>
    <property type="match status" value="1"/>
</dbReference>
<dbReference type="InterPro" id="IPR039425">
    <property type="entry name" value="RNA_pol_sigma-70-like"/>
</dbReference>
<protein>
    <submittedName>
        <fullName evidence="7">Sigma-70 family RNA polymerase sigma factor</fullName>
    </submittedName>
</protein>
<sequence length="181" mass="20398">MNASTSMASVNIGKDLDYYYGEYRQELCRYAAQKFGIAYTEAEDVVQSAFARLATMLGTSKIENVRAFLYRTVHNACIDLIRRRQVRESYSQSKQADDAELNHLGPERTALSQQFVQLISQALGLMPGKRRKLLLMNRIDGLSYAEIARREDLSETVVRKHVSKALADCQKALRPGSGDSQ</sequence>
<dbReference type="Gene3D" id="1.10.1740.10">
    <property type="match status" value="1"/>
</dbReference>
<dbReference type="InterPro" id="IPR013325">
    <property type="entry name" value="RNA_pol_sigma_r2"/>
</dbReference>
<gene>
    <name evidence="7" type="ORF">G8770_12945</name>
</gene>
<dbReference type="RefSeq" id="WP_167187262.1">
    <property type="nucleotide sequence ID" value="NZ_JAAONZ010000009.1"/>
</dbReference>
<dbReference type="GO" id="GO:0003677">
    <property type="term" value="F:DNA binding"/>
    <property type="evidence" value="ECO:0007669"/>
    <property type="project" value="InterPro"/>
</dbReference>
<comment type="similarity">
    <text evidence="1">Belongs to the sigma-70 factor family. ECF subfamily.</text>
</comment>
<feature type="domain" description="RNA polymerase sigma-70 region 2" evidence="5">
    <location>
        <begin position="20"/>
        <end position="85"/>
    </location>
</feature>
<dbReference type="Proteomes" id="UP000787472">
    <property type="component" value="Unassembled WGS sequence"/>
</dbReference>
<dbReference type="InterPro" id="IPR007627">
    <property type="entry name" value="RNA_pol_sigma70_r2"/>
</dbReference>
<dbReference type="GO" id="GO:0016987">
    <property type="term" value="F:sigma factor activity"/>
    <property type="evidence" value="ECO:0007669"/>
    <property type="project" value="UniProtKB-KW"/>
</dbReference>
<organism evidence="7 8">
    <name type="scientific">Pseudomaricurvus hydrocarbonicus</name>
    <dbReference type="NCBI Taxonomy" id="1470433"/>
    <lineage>
        <taxon>Bacteria</taxon>
        <taxon>Pseudomonadati</taxon>
        <taxon>Pseudomonadota</taxon>
        <taxon>Gammaproteobacteria</taxon>
        <taxon>Cellvibrionales</taxon>
        <taxon>Cellvibrionaceae</taxon>
        <taxon>Pseudomaricurvus</taxon>
    </lineage>
</organism>
<evidence type="ECO:0000259" key="5">
    <source>
        <dbReference type="Pfam" id="PF04542"/>
    </source>
</evidence>
<accession>A0A9E5JVP6</accession>
<dbReference type="GO" id="GO:0006352">
    <property type="term" value="P:DNA-templated transcription initiation"/>
    <property type="evidence" value="ECO:0007669"/>
    <property type="project" value="InterPro"/>
</dbReference>
<keyword evidence="2" id="KW-0805">Transcription regulation</keyword>
<evidence type="ECO:0000256" key="3">
    <source>
        <dbReference type="ARBA" id="ARBA00023082"/>
    </source>
</evidence>
<proteinExistence type="inferred from homology"/>
<dbReference type="Pfam" id="PF08281">
    <property type="entry name" value="Sigma70_r4_2"/>
    <property type="match status" value="1"/>
</dbReference>
<evidence type="ECO:0000256" key="4">
    <source>
        <dbReference type="ARBA" id="ARBA00023163"/>
    </source>
</evidence>
<keyword evidence="3" id="KW-0731">Sigma factor</keyword>
<dbReference type="Pfam" id="PF04542">
    <property type="entry name" value="Sigma70_r2"/>
    <property type="match status" value="1"/>
</dbReference>
<dbReference type="SUPFAM" id="SSF88946">
    <property type="entry name" value="Sigma2 domain of RNA polymerase sigma factors"/>
    <property type="match status" value="1"/>
</dbReference>
<evidence type="ECO:0000259" key="6">
    <source>
        <dbReference type="Pfam" id="PF08281"/>
    </source>
</evidence>
<keyword evidence="8" id="KW-1185">Reference proteome</keyword>
<comment type="caution">
    <text evidence="7">The sequence shown here is derived from an EMBL/GenBank/DDBJ whole genome shotgun (WGS) entry which is preliminary data.</text>
</comment>
<dbReference type="NCBIfam" id="TIGR02937">
    <property type="entry name" value="sigma70-ECF"/>
    <property type="match status" value="1"/>
</dbReference>
<evidence type="ECO:0000313" key="7">
    <source>
        <dbReference type="EMBL" id="NHO66448.1"/>
    </source>
</evidence>
<dbReference type="SUPFAM" id="SSF88659">
    <property type="entry name" value="Sigma3 and sigma4 domains of RNA polymerase sigma factors"/>
    <property type="match status" value="1"/>
</dbReference>
<dbReference type="InterPro" id="IPR036388">
    <property type="entry name" value="WH-like_DNA-bd_sf"/>
</dbReference>